<gene>
    <name evidence="4" type="ORF">H8S84_15860</name>
</gene>
<evidence type="ECO:0000256" key="2">
    <source>
        <dbReference type="RuleBase" id="RU366019"/>
    </source>
</evidence>
<dbReference type="GO" id="GO:0017040">
    <property type="term" value="F:N-acylsphingosine amidohydrolase activity"/>
    <property type="evidence" value="ECO:0007669"/>
    <property type="project" value="UniProtKB-UniRule"/>
</dbReference>
<dbReference type="GO" id="GO:0046514">
    <property type="term" value="P:ceramide catabolic process"/>
    <property type="evidence" value="ECO:0007669"/>
    <property type="project" value="InterPro"/>
</dbReference>
<feature type="binding site" evidence="1">
    <location>
        <position position="281"/>
    </location>
    <ligand>
        <name>Zn(2+)</name>
        <dbReference type="ChEBI" id="CHEBI:29105"/>
    </ligand>
</feature>
<dbReference type="GO" id="GO:0005576">
    <property type="term" value="C:extracellular region"/>
    <property type="evidence" value="ECO:0007669"/>
    <property type="project" value="TreeGrafter"/>
</dbReference>
<keyword evidence="2" id="KW-0378">Hydrolase</keyword>
<dbReference type="Pfam" id="PF04734">
    <property type="entry name" value="Ceramidase_alk"/>
    <property type="match status" value="1"/>
</dbReference>
<proteinExistence type="inferred from homology"/>
<organism evidence="4 5">
    <name type="scientific">Pontibacter cellulosilyticus</name>
    <dbReference type="NCBI Taxonomy" id="1720253"/>
    <lineage>
        <taxon>Bacteria</taxon>
        <taxon>Pseudomonadati</taxon>
        <taxon>Bacteroidota</taxon>
        <taxon>Cytophagia</taxon>
        <taxon>Cytophagales</taxon>
        <taxon>Hymenobacteraceae</taxon>
        <taxon>Pontibacter</taxon>
    </lineage>
</organism>
<comment type="catalytic activity">
    <reaction evidence="2">
        <text>an N-acylsphing-4-enine + H2O = sphing-4-enine + a fatty acid</text>
        <dbReference type="Rhea" id="RHEA:20856"/>
        <dbReference type="ChEBI" id="CHEBI:15377"/>
        <dbReference type="ChEBI" id="CHEBI:28868"/>
        <dbReference type="ChEBI" id="CHEBI:52639"/>
        <dbReference type="ChEBI" id="CHEBI:57756"/>
        <dbReference type="EC" id="3.5.1.23"/>
    </reaction>
</comment>
<feature type="domain" description="Neutral/alkaline non-lysosomal ceramidase N-terminal" evidence="3">
    <location>
        <begin position="100"/>
        <end position="310"/>
    </location>
</feature>
<evidence type="ECO:0000313" key="5">
    <source>
        <dbReference type="Proteomes" id="UP000603640"/>
    </source>
</evidence>
<keyword evidence="1" id="KW-0479">Metal-binding</keyword>
<dbReference type="InterPro" id="IPR006823">
    <property type="entry name" value="Ceramidase_alk"/>
</dbReference>
<keyword evidence="2" id="KW-0443">Lipid metabolism</keyword>
<keyword evidence="5" id="KW-1185">Reference proteome</keyword>
<dbReference type="GO" id="GO:0042759">
    <property type="term" value="P:long-chain fatty acid biosynthetic process"/>
    <property type="evidence" value="ECO:0007669"/>
    <property type="project" value="TreeGrafter"/>
</dbReference>
<dbReference type="EMBL" id="JACRVF010000005">
    <property type="protein sequence ID" value="MBC5994324.1"/>
    <property type="molecule type" value="Genomic_DNA"/>
</dbReference>
<protein>
    <recommendedName>
        <fullName evidence="2">Neutral ceramidase</fullName>
        <ecNumber evidence="2">3.5.1.23</ecNumber>
    </recommendedName>
</protein>
<dbReference type="GO" id="GO:0016020">
    <property type="term" value="C:membrane"/>
    <property type="evidence" value="ECO:0007669"/>
    <property type="project" value="GOC"/>
</dbReference>
<evidence type="ECO:0000256" key="1">
    <source>
        <dbReference type="PIRSR" id="PIRSR606823-2"/>
    </source>
</evidence>
<reference evidence="4" key="1">
    <citation type="submission" date="2020-08" db="EMBL/GenBank/DDBJ databases">
        <title>Pontibacter sp. SD6 16S ribosomal RNA gene Genome sequencing and assembly.</title>
        <authorList>
            <person name="Kang M."/>
        </authorList>
    </citation>
    <scope>NUCLEOTIDE SEQUENCE</scope>
    <source>
        <strain evidence="4">SD6</strain>
    </source>
</reference>
<name>A0A923N8U6_9BACT</name>
<dbReference type="GO" id="GO:0046872">
    <property type="term" value="F:metal ion binding"/>
    <property type="evidence" value="ECO:0007669"/>
    <property type="project" value="UniProtKB-KW"/>
</dbReference>
<feature type="binding site" evidence="1">
    <location>
        <position position="185"/>
    </location>
    <ligand>
        <name>Zn(2+)</name>
        <dbReference type="ChEBI" id="CHEBI:29105"/>
    </ligand>
</feature>
<keyword evidence="1" id="KW-0862">Zinc</keyword>
<dbReference type="GO" id="GO:0046512">
    <property type="term" value="P:sphingosine biosynthetic process"/>
    <property type="evidence" value="ECO:0007669"/>
    <property type="project" value="TreeGrafter"/>
</dbReference>
<evidence type="ECO:0000259" key="3">
    <source>
        <dbReference type="Pfam" id="PF04734"/>
    </source>
</evidence>
<comment type="similarity">
    <text evidence="2">Belongs to the neutral ceramidase family.</text>
</comment>
<dbReference type="PANTHER" id="PTHR12670:SF1">
    <property type="entry name" value="NEUTRAL CERAMIDASE"/>
    <property type="match status" value="1"/>
</dbReference>
<comment type="caution">
    <text evidence="4">The sequence shown here is derived from an EMBL/GenBank/DDBJ whole genome shotgun (WGS) entry which is preliminary data.</text>
</comment>
<accession>A0A923N8U6</accession>
<sequence length="484" mass="54015">MILKYLNVKFKVYCPNLKQDSRIIRHHAFCICFLNLVRLRKYTFHIRLLWPLLALLLLCQSCVVQELDNTPYTQTDYYHKTVANLNALPAANQLGDTLKAGWAKVNITPPVGTPLAGYGKRCGMKYTTVHDSVWVRTFAFDNGSSQAYFVSLDMLIAPMSVAEVLEQEYKKAGIKPEQVYLAATHTHSSFGGWGKKLAGRIMAGKYKQQVVRQTARYIIQSIKMAQADLQIAKVGFGTANGAAFVMNRLTNSETNRDTTIRFLKFEKRTGEQAILCTFSAHPTILPSMEPILSGDYPNVLVHQLEQEVDFAAFSAGAVGSHSSVYSHGDSFESTEAVGKGLAAAILSAAAKTETAYTFKLQHNRIPLYLPEPHWRLGEHKRFAPGLFYTFFGRYDAYINRLQLGNTVLLGVPADYSGEFMPKLQAKAAQENKAVVVTGFNGSYLGYIIPDEHYSLKKYEARAMNFYGPTAGSYLTHLLLILLSK</sequence>
<dbReference type="InterPro" id="IPR031329">
    <property type="entry name" value="NEUT/ALK_ceramidase_N"/>
</dbReference>
<comment type="cofactor">
    <cofactor evidence="1">
        <name>Zn(2+)</name>
        <dbReference type="ChEBI" id="CHEBI:29105"/>
    </cofactor>
    <text evidence="1">Binds 1 zinc ion per subunit.</text>
</comment>
<dbReference type="AlphaFoldDB" id="A0A923N8U6"/>
<dbReference type="EC" id="3.5.1.23" evidence="2"/>
<keyword evidence="2" id="KW-0746">Sphingolipid metabolism</keyword>
<evidence type="ECO:0000313" key="4">
    <source>
        <dbReference type="EMBL" id="MBC5994324.1"/>
    </source>
</evidence>
<dbReference type="Proteomes" id="UP000603640">
    <property type="component" value="Unassembled WGS sequence"/>
</dbReference>
<dbReference type="PANTHER" id="PTHR12670">
    <property type="entry name" value="CERAMIDASE"/>
    <property type="match status" value="1"/>
</dbReference>